<dbReference type="EMBL" id="KQ965771">
    <property type="protein sequence ID" value="KXS14091.1"/>
    <property type="molecule type" value="Genomic_DNA"/>
</dbReference>
<dbReference type="PANTHER" id="PTHR19308">
    <property type="entry name" value="PHOSPHATIDYLCHOLINE TRANSFER PROTEIN"/>
    <property type="match status" value="1"/>
</dbReference>
<accession>A0A139AB87</accession>
<dbReference type="GO" id="GO:0005737">
    <property type="term" value="C:cytoplasm"/>
    <property type="evidence" value="ECO:0007669"/>
    <property type="project" value="UniProtKB-ARBA"/>
</dbReference>
<feature type="transmembrane region" description="Helical" evidence="2">
    <location>
        <begin position="482"/>
        <end position="507"/>
    </location>
</feature>
<gene>
    <name evidence="4" type="ORF">M427DRAFT_135973</name>
</gene>
<protein>
    <submittedName>
        <fullName evidence="4">Bet v1-like protein</fullName>
    </submittedName>
</protein>
<evidence type="ECO:0000259" key="3">
    <source>
        <dbReference type="PROSITE" id="PS50848"/>
    </source>
</evidence>
<dbReference type="InterPro" id="IPR023393">
    <property type="entry name" value="START-like_dom_sf"/>
</dbReference>
<dbReference type="Proteomes" id="UP000070544">
    <property type="component" value="Unassembled WGS sequence"/>
</dbReference>
<evidence type="ECO:0000256" key="1">
    <source>
        <dbReference type="SAM" id="MobiDB-lite"/>
    </source>
</evidence>
<dbReference type="STRING" id="1344416.A0A139AB87"/>
<keyword evidence="2" id="KW-0472">Membrane</keyword>
<dbReference type="GO" id="GO:0008289">
    <property type="term" value="F:lipid binding"/>
    <property type="evidence" value="ECO:0007669"/>
    <property type="project" value="InterPro"/>
</dbReference>
<keyword evidence="5" id="KW-1185">Reference proteome</keyword>
<proteinExistence type="predicted"/>
<dbReference type="AlphaFoldDB" id="A0A139AB87"/>
<keyword evidence="2" id="KW-0812">Transmembrane</keyword>
<dbReference type="Gene3D" id="3.30.530.20">
    <property type="match status" value="1"/>
</dbReference>
<feature type="domain" description="START" evidence="3">
    <location>
        <begin position="219"/>
        <end position="377"/>
    </location>
</feature>
<dbReference type="CDD" id="cd00177">
    <property type="entry name" value="START"/>
    <property type="match status" value="1"/>
</dbReference>
<dbReference type="PANTHER" id="PTHR19308:SF14">
    <property type="entry name" value="START DOMAIN-CONTAINING PROTEIN"/>
    <property type="match status" value="1"/>
</dbReference>
<dbReference type="SUPFAM" id="SSF55961">
    <property type="entry name" value="Bet v1-like"/>
    <property type="match status" value="1"/>
</dbReference>
<dbReference type="OrthoDB" id="333905at2759"/>
<evidence type="ECO:0000256" key="2">
    <source>
        <dbReference type="SAM" id="Phobius"/>
    </source>
</evidence>
<dbReference type="PROSITE" id="PS50848">
    <property type="entry name" value="START"/>
    <property type="match status" value="1"/>
</dbReference>
<keyword evidence="2" id="KW-1133">Transmembrane helix</keyword>
<dbReference type="InterPro" id="IPR002913">
    <property type="entry name" value="START_lipid-bd_dom"/>
</dbReference>
<feature type="compositionally biased region" description="Acidic residues" evidence="1">
    <location>
        <begin position="132"/>
        <end position="141"/>
    </location>
</feature>
<evidence type="ECO:0000313" key="5">
    <source>
        <dbReference type="Proteomes" id="UP000070544"/>
    </source>
</evidence>
<sequence length="512" mass="54532">MARPTPTALVVLLLTLVLLPPLAVTVSHVLLRVLRYLAFSAQSVAASSSTSPDALHYLLAQVLTIALLAPAFGIPLPGGEWALELLDGAGFDVKVADGAAVGRDAAAVPPIAPAREPAVSSAEGEDGHGAEEEIEVDDETPDEKRKRELLATVAQHKANLLAILDRPVSEHEHEDGTWQLVADVDNGEGKPRVKVFKNRNAEWNFKLFAEMTTPLNPSFDYALDVRNRTEFDKEMTESGRVVEELDRYTRIDYFRTKAMFPTSARDAVVLAHNAILPPRDSSSSHSRYLQLTLSCTHPSLPPQKGIVRMQLGMGGGIMEVIGDGTGARKTRLIALADLNPGGSVPGFLAKFIASQAVPASYVALDAIIASRVARYTAPDSKLTLDTPEGSVLLSHKGFTAIETVFDPDAPIPKKKIKVRSKTNGDVSKGKIRGIANGGPSVSGDAHPTHATSFGSIPHSPSAVDAPEGLAKYVADTRAAIEYAMPFLTVAGVAGVWAAVGVGVKLLLKKPRR</sequence>
<evidence type="ECO:0000313" key="4">
    <source>
        <dbReference type="EMBL" id="KXS14091.1"/>
    </source>
</evidence>
<dbReference type="InterPro" id="IPR051213">
    <property type="entry name" value="START_lipid_transfer"/>
</dbReference>
<feature type="region of interest" description="Disordered" evidence="1">
    <location>
        <begin position="422"/>
        <end position="441"/>
    </location>
</feature>
<feature type="region of interest" description="Disordered" evidence="1">
    <location>
        <begin position="113"/>
        <end position="142"/>
    </location>
</feature>
<name>A0A139AB87_GONPJ</name>
<organism evidence="4 5">
    <name type="scientific">Gonapodya prolifera (strain JEL478)</name>
    <name type="common">Monoblepharis prolifera</name>
    <dbReference type="NCBI Taxonomy" id="1344416"/>
    <lineage>
        <taxon>Eukaryota</taxon>
        <taxon>Fungi</taxon>
        <taxon>Fungi incertae sedis</taxon>
        <taxon>Chytridiomycota</taxon>
        <taxon>Chytridiomycota incertae sedis</taxon>
        <taxon>Monoblepharidomycetes</taxon>
        <taxon>Monoblepharidales</taxon>
        <taxon>Gonapodyaceae</taxon>
        <taxon>Gonapodya</taxon>
    </lineage>
</organism>
<reference evidence="4 5" key="1">
    <citation type="journal article" date="2015" name="Genome Biol. Evol.">
        <title>Phylogenomic analyses indicate that early fungi evolved digesting cell walls of algal ancestors of land plants.</title>
        <authorList>
            <person name="Chang Y."/>
            <person name="Wang S."/>
            <person name="Sekimoto S."/>
            <person name="Aerts A.L."/>
            <person name="Choi C."/>
            <person name="Clum A."/>
            <person name="LaButti K.M."/>
            <person name="Lindquist E.A."/>
            <person name="Yee Ngan C."/>
            <person name="Ohm R.A."/>
            <person name="Salamov A.A."/>
            <person name="Grigoriev I.V."/>
            <person name="Spatafora J.W."/>
            <person name="Berbee M.L."/>
        </authorList>
    </citation>
    <scope>NUCLEOTIDE SEQUENCE [LARGE SCALE GENOMIC DNA]</scope>
    <source>
        <strain evidence="4 5">JEL478</strain>
    </source>
</reference>